<reference evidence="5" key="1">
    <citation type="journal article" date="2019" name="Int. J. Syst. Evol. Microbiol.">
        <title>The Global Catalogue of Microorganisms (GCM) 10K type strain sequencing project: providing services to taxonomists for standard genome sequencing and annotation.</title>
        <authorList>
            <consortium name="The Broad Institute Genomics Platform"/>
            <consortium name="The Broad Institute Genome Sequencing Center for Infectious Disease"/>
            <person name="Wu L."/>
            <person name="Ma J."/>
        </authorList>
    </citation>
    <scope>NUCLEOTIDE SEQUENCE [LARGE SCALE GENOMIC DNA]</scope>
    <source>
        <strain evidence="5">CCM 7491</strain>
    </source>
</reference>
<comment type="caution">
    <text evidence="4">The sequence shown here is derived from an EMBL/GenBank/DDBJ whole genome shotgun (WGS) entry which is preliminary data.</text>
</comment>
<dbReference type="SUPFAM" id="SSF55347">
    <property type="entry name" value="Glyceraldehyde-3-phosphate dehydrogenase-like, C-terminal domain"/>
    <property type="match status" value="1"/>
</dbReference>
<dbReference type="Pfam" id="PF01408">
    <property type="entry name" value="GFO_IDH_MocA"/>
    <property type="match status" value="1"/>
</dbReference>
<evidence type="ECO:0000259" key="3">
    <source>
        <dbReference type="Pfam" id="PF22685"/>
    </source>
</evidence>
<dbReference type="Pfam" id="PF22685">
    <property type="entry name" value="Gal80p_C-like"/>
    <property type="match status" value="1"/>
</dbReference>
<sequence>MAIGVGIIGVSPGRSWAALAHIPALRALPDYEVRALSTTRQESADAAAAELDVAKAYDNHQALVNDPAVDLVAVTVKVPHHLELVTAAIAAGKHVYCEWPLGNGLTEAETMAAMALDKGVVGAVGLQARSAPALRYVRDLVADGYVGEVLSSTLVGSGMNWGAFIDQPNAYTADKANGATLLTIPFGHTMDAVAQCLGEFSSLQALLANRRDHFTLVEDGSQQPMTAEDQILVSGMLESGATMAIHYRGGFCRGTNFRWEINGTEGDIVATADAGHAQMFPITLHGGRGEDRALQPLPVPSDYKWTPSDIPPFAENVAQAYALLASDLRDGTSHCPTFADAVRRHRLIDAIERAAVRGARVSL</sequence>
<feature type="domain" description="Gal80p-like C-terminal" evidence="3">
    <location>
        <begin position="132"/>
        <end position="269"/>
    </location>
</feature>
<name>A0ABV7NJ54_9SPHN</name>
<evidence type="ECO:0000313" key="4">
    <source>
        <dbReference type="EMBL" id="MFC3443523.1"/>
    </source>
</evidence>
<dbReference type="PANTHER" id="PTHR43818:SF11">
    <property type="entry name" value="BCDNA.GH03377"/>
    <property type="match status" value="1"/>
</dbReference>
<gene>
    <name evidence="4" type="ORF">ACFOKF_20405</name>
</gene>
<dbReference type="InterPro" id="IPR055080">
    <property type="entry name" value="Gal80p-like_C"/>
</dbReference>
<evidence type="ECO:0000259" key="2">
    <source>
        <dbReference type="Pfam" id="PF01408"/>
    </source>
</evidence>
<dbReference type="Proteomes" id="UP001595681">
    <property type="component" value="Unassembled WGS sequence"/>
</dbReference>
<dbReference type="Gene3D" id="3.30.360.10">
    <property type="entry name" value="Dihydrodipicolinate Reductase, domain 2"/>
    <property type="match status" value="1"/>
</dbReference>
<dbReference type="Gene3D" id="3.40.50.720">
    <property type="entry name" value="NAD(P)-binding Rossmann-like Domain"/>
    <property type="match status" value="1"/>
</dbReference>
<proteinExistence type="predicted"/>
<dbReference type="PANTHER" id="PTHR43818">
    <property type="entry name" value="BCDNA.GH03377"/>
    <property type="match status" value="1"/>
</dbReference>
<evidence type="ECO:0000256" key="1">
    <source>
        <dbReference type="ARBA" id="ARBA00023002"/>
    </source>
</evidence>
<keyword evidence="5" id="KW-1185">Reference proteome</keyword>
<protein>
    <submittedName>
        <fullName evidence="4">Gfo/Idh/MocA family protein</fullName>
    </submittedName>
</protein>
<dbReference type="InterPro" id="IPR036291">
    <property type="entry name" value="NAD(P)-bd_dom_sf"/>
</dbReference>
<dbReference type="SUPFAM" id="SSF51735">
    <property type="entry name" value="NAD(P)-binding Rossmann-fold domains"/>
    <property type="match status" value="1"/>
</dbReference>
<keyword evidence="1" id="KW-0560">Oxidoreductase</keyword>
<dbReference type="InterPro" id="IPR050463">
    <property type="entry name" value="Gfo/Idh/MocA_oxidrdct_glycsds"/>
</dbReference>
<dbReference type="RefSeq" id="WP_380798320.1">
    <property type="nucleotide sequence ID" value="NZ_JBHRVU010000005.1"/>
</dbReference>
<evidence type="ECO:0000313" key="5">
    <source>
        <dbReference type="Proteomes" id="UP001595681"/>
    </source>
</evidence>
<accession>A0ABV7NJ54</accession>
<organism evidence="4 5">
    <name type="scientific">Sphingobium rhizovicinum</name>
    <dbReference type="NCBI Taxonomy" id="432308"/>
    <lineage>
        <taxon>Bacteria</taxon>
        <taxon>Pseudomonadati</taxon>
        <taxon>Pseudomonadota</taxon>
        <taxon>Alphaproteobacteria</taxon>
        <taxon>Sphingomonadales</taxon>
        <taxon>Sphingomonadaceae</taxon>
        <taxon>Sphingobium</taxon>
    </lineage>
</organism>
<dbReference type="InterPro" id="IPR000683">
    <property type="entry name" value="Gfo/Idh/MocA-like_OxRdtase_N"/>
</dbReference>
<dbReference type="EMBL" id="JBHRVU010000005">
    <property type="protein sequence ID" value="MFC3443523.1"/>
    <property type="molecule type" value="Genomic_DNA"/>
</dbReference>
<feature type="domain" description="Gfo/Idh/MocA-like oxidoreductase N-terminal" evidence="2">
    <location>
        <begin position="4"/>
        <end position="125"/>
    </location>
</feature>